<dbReference type="Proteomes" id="UP000789920">
    <property type="component" value="Unassembled WGS sequence"/>
</dbReference>
<accession>A0ACA9S0P8</accession>
<evidence type="ECO:0000313" key="1">
    <source>
        <dbReference type="EMBL" id="CAG8819141.1"/>
    </source>
</evidence>
<sequence>ESTETESNPMKNTNINDTPSLEYRDVTGEYYISADIESISAEDNHDVNSDINTVLLDN</sequence>
<gene>
    <name evidence="1" type="ORF">RPERSI_LOCUS25071</name>
</gene>
<feature type="non-terminal residue" evidence="1">
    <location>
        <position position="58"/>
    </location>
</feature>
<reference evidence="1" key="1">
    <citation type="submission" date="2021-06" db="EMBL/GenBank/DDBJ databases">
        <authorList>
            <person name="Kallberg Y."/>
            <person name="Tangrot J."/>
            <person name="Rosling A."/>
        </authorList>
    </citation>
    <scope>NUCLEOTIDE SEQUENCE</scope>
    <source>
        <strain evidence="1">MA461A</strain>
    </source>
</reference>
<comment type="caution">
    <text evidence="1">The sequence shown here is derived from an EMBL/GenBank/DDBJ whole genome shotgun (WGS) entry which is preliminary data.</text>
</comment>
<name>A0ACA9S0P8_9GLOM</name>
<proteinExistence type="predicted"/>
<protein>
    <submittedName>
        <fullName evidence="1">12186_t:CDS:1</fullName>
    </submittedName>
</protein>
<dbReference type="EMBL" id="CAJVQC010081901">
    <property type="protein sequence ID" value="CAG8819141.1"/>
    <property type="molecule type" value="Genomic_DNA"/>
</dbReference>
<feature type="non-terminal residue" evidence="1">
    <location>
        <position position="1"/>
    </location>
</feature>
<evidence type="ECO:0000313" key="2">
    <source>
        <dbReference type="Proteomes" id="UP000789920"/>
    </source>
</evidence>
<keyword evidence="2" id="KW-1185">Reference proteome</keyword>
<organism evidence="1 2">
    <name type="scientific">Racocetra persica</name>
    <dbReference type="NCBI Taxonomy" id="160502"/>
    <lineage>
        <taxon>Eukaryota</taxon>
        <taxon>Fungi</taxon>
        <taxon>Fungi incertae sedis</taxon>
        <taxon>Mucoromycota</taxon>
        <taxon>Glomeromycotina</taxon>
        <taxon>Glomeromycetes</taxon>
        <taxon>Diversisporales</taxon>
        <taxon>Gigasporaceae</taxon>
        <taxon>Racocetra</taxon>
    </lineage>
</organism>